<reference evidence="11" key="1">
    <citation type="submission" date="2018-11" db="EMBL/GenBank/DDBJ databases">
        <authorList>
            <person name="Alioto T."/>
            <person name="Alioto T."/>
        </authorList>
    </citation>
    <scope>NUCLEOTIDE SEQUENCE</scope>
</reference>
<evidence type="ECO:0000256" key="4">
    <source>
        <dbReference type="ARBA" id="ARBA00022737"/>
    </source>
</evidence>
<keyword evidence="4" id="KW-0677">Repeat</keyword>
<dbReference type="CDD" id="cd00096">
    <property type="entry name" value="Ig"/>
    <property type="match status" value="1"/>
</dbReference>
<evidence type="ECO:0000256" key="8">
    <source>
        <dbReference type="ARBA" id="ARBA00023319"/>
    </source>
</evidence>
<keyword evidence="12" id="KW-1185">Reference proteome</keyword>
<evidence type="ECO:0000256" key="5">
    <source>
        <dbReference type="ARBA" id="ARBA00023136"/>
    </source>
</evidence>
<dbReference type="Gene3D" id="2.60.40.10">
    <property type="entry name" value="Immunoglobulins"/>
    <property type="match status" value="3"/>
</dbReference>
<dbReference type="EMBL" id="UYJE01000490">
    <property type="protein sequence ID" value="VDH93696.1"/>
    <property type="molecule type" value="Genomic_DNA"/>
</dbReference>
<evidence type="ECO:0000259" key="10">
    <source>
        <dbReference type="PROSITE" id="PS50835"/>
    </source>
</evidence>
<name>A0A8B6BP73_MYTGA</name>
<feature type="domain" description="Ig-like" evidence="10">
    <location>
        <begin position="207"/>
        <end position="300"/>
    </location>
</feature>
<dbReference type="SMART" id="SM00409">
    <property type="entry name" value="IG"/>
    <property type="match status" value="3"/>
</dbReference>
<dbReference type="PROSITE" id="PS50835">
    <property type="entry name" value="IG_LIKE"/>
    <property type="match status" value="3"/>
</dbReference>
<feature type="domain" description="Ig-like" evidence="10">
    <location>
        <begin position="12"/>
        <end position="103"/>
    </location>
</feature>
<protein>
    <submittedName>
        <fullName evidence="11">Opioid binding protein/cell adhesion molecule-like</fullName>
    </submittedName>
</protein>
<keyword evidence="2" id="KW-1003">Cell membrane</keyword>
<keyword evidence="3" id="KW-0732">Signal</keyword>
<keyword evidence="6" id="KW-1015">Disulfide bond</keyword>
<comment type="subcellular location">
    <subcellularLocation>
        <location evidence="1">Cell membrane</location>
    </subcellularLocation>
</comment>
<dbReference type="InterPro" id="IPR013098">
    <property type="entry name" value="Ig_I-set"/>
</dbReference>
<evidence type="ECO:0000256" key="9">
    <source>
        <dbReference type="SAM" id="Coils"/>
    </source>
</evidence>
<feature type="coiled-coil region" evidence="9">
    <location>
        <begin position="533"/>
        <end position="574"/>
    </location>
</feature>
<dbReference type="Proteomes" id="UP000596742">
    <property type="component" value="Unassembled WGS sequence"/>
</dbReference>
<evidence type="ECO:0000256" key="2">
    <source>
        <dbReference type="ARBA" id="ARBA00022475"/>
    </source>
</evidence>
<evidence type="ECO:0000313" key="11">
    <source>
        <dbReference type="EMBL" id="VDH93696.1"/>
    </source>
</evidence>
<evidence type="ECO:0000256" key="6">
    <source>
        <dbReference type="ARBA" id="ARBA00023157"/>
    </source>
</evidence>
<dbReference type="PANTHER" id="PTHR12231:SF253">
    <property type="entry name" value="DPR-INTERACTING PROTEIN ETA, ISOFORM B-RELATED"/>
    <property type="match status" value="1"/>
</dbReference>
<dbReference type="Pfam" id="PF07679">
    <property type="entry name" value="I-set"/>
    <property type="match status" value="2"/>
</dbReference>
<accession>A0A8B6BP73</accession>
<dbReference type="InterPro" id="IPR036179">
    <property type="entry name" value="Ig-like_dom_sf"/>
</dbReference>
<comment type="caution">
    <text evidence="11">The sequence shown here is derived from an EMBL/GenBank/DDBJ whole genome shotgun (WGS) entry which is preliminary data.</text>
</comment>
<evidence type="ECO:0000313" key="12">
    <source>
        <dbReference type="Proteomes" id="UP000596742"/>
    </source>
</evidence>
<dbReference type="AlphaFoldDB" id="A0A8B6BP73"/>
<dbReference type="InterPro" id="IPR003599">
    <property type="entry name" value="Ig_sub"/>
</dbReference>
<evidence type="ECO:0000256" key="7">
    <source>
        <dbReference type="ARBA" id="ARBA00023180"/>
    </source>
</evidence>
<dbReference type="SUPFAM" id="SSF48726">
    <property type="entry name" value="Immunoglobulin"/>
    <property type="match status" value="3"/>
</dbReference>
<dbReference type="FunFam" id="2.60.40.10:FF:000328">
    <property type="entry name" value="CLUMA_CG000981, isoform A"/>
    <property type="match status" value="1"/>
</dbReference>
<evidence type="ECO:0000256" key="1">
    <source>
        <dbReference type="ARBA" id="ARBA00004236"/>
    </source>
</evidence>
<dbReference type="GO" id="GO:0043005">
    <property type="term" value="C:neuron projection"/>
    <property type="evidence" value="ECO:0007669"/>
    <property type="project" value="TreeGrafter"/>
</dbReference>
<keyword evidence="7" id="KW-0325">Glycoprotein</keyword>
<dbReference type="InterPro" id="IPR051170">
    <property type="entry name" value="Neural/epithelial_adhesion"/>
</dbReference>
<gene>
    <name evidence="11" type="ORF">MGAL_10B027202</name>
</gene>
<dbReference type="InterPro" id="IPR003598">
    <property type="entry name" value="Ig_sub2"/>
</dbReference>
<keyword evidence="5" id="KW-0472">Membrane</keyword>
<dbReference type="PANTHER" id="PTHR12231">
    <property type="entry name" value="CTX-RELATED TYPE I TRANSMEMBRANE PROTEIN"/>
    <property type="match status" value="1"/>
</dbReference>
<dbReference type="GO" id="GO:0005886">
    <property type="term" value="C:plasma membrane"/>
    <property type="evidence" value="ECO:0007669"/>
    <property type="project" value="UniProtKB-SubCell"/>
</dbReference>
<proteinExistence type="predicted"/>
<sequence>MVGYNCNGYTYPRFDTRPLNVTAVAGQMKILPCAVENQQNYTVAWMNPKKILISKGDRRLMDDIRMDIDRSTIPDWNLLIRQVRYSDHGMYTCTLNTKPVLVKRIYLTVLVPPDINEYWSSPNQIVREGSTIQLTCNATGKPQPEILWFRKTVYSKIEKKEALGNPGEILVIHNISRNCDGTYECVASNRIGNDVSKEIYVDVQFPPEVHLLNKKISQRVGKETILSCIISASPQAVGIWYKGKTPVEQRWDIRTEIYEDDPHTLTLNLRIMSLDEKDFGHYTCEASNELGGDSETMFLYEEKARTTTPFAHFTEEIVSVPAVPDQSIHNGRNKYPYKNDNKDFLQDIPKDPVYQYAGGNGSSRNHLQFLCLLLCLSLKGTSINPKLMGRRSYCCYNVQLEDVFIVTSALPIVLFFPSQRREKKYTQKFSTFSQRKIIEMEATDVVMTIYIPRMYGVGLTKNIINQCEKKIKEMEKEIKKHNQIYQKLQDQQKVCWLANRKVAYKLDTSKKINDYIVEIIISAHEERTTQKAIHKIQKHLQQTLKQAKKTEQKYQDLMEQESKIRSSVKKLEQDIVKMIEVQVNDRTLTPTHVNSSIHTIIPIQTVVQRMSSKYQFTMPREFNEKNGCYARLPDFELIKREFRR</sequence>
<organism evidence="11 12">
    <name type="scientific">Mytilus galloprovincialis</name>
    <name type="common">Mediterranean mussel</name>
    <dbReference type="NCBI Taxonomy" id="29158"/>
    <lineage>
        <taxon>Eukaryota</taxon>
        <taxon>Metazoa</taxon>
        <taxon>Spiralia</taxon>
        <taxon>Lophotrochozoa</taxon>
        <taxon>Mollusca</taxon>
        <taxon>Bivalvia</taxon>
        <taxon>Autobranchia</taxon>
        <taxon>Pteriomorphia</taxon>
        <taxon>Mytilida</taxon>
        <taxon>Mytiloidea</taxon>
        <taxon>Mytilidae</taxon>
        <taxon>Mytilinae</taxon>
        <taxon>Mytilus</taxon>
    </lineage>
</organism>
<dbReference type="OrthoDB" id="10012075at2759"/>
<dbReference type="InterPro" id="IPR013783">
    <property type="entry name" value="Ig-like_fold"/>
</dbReference>
<dbReference type="Pfam" id="PF13927">
    <property type="entry name" value="Ig_3"/>
    <property type="match status" value="1"/>
</dbReference>
<dbReference type="SMART" id="SM00408">
    <property type="entry name" value="IGc2"/>
    <property type="match status" value="3"/>
</dbReference>
<feature type="domain" description="Ig-like" evidence="10">
    <location>
        <begin position="113"/>
        <end position="196"/>
    </location>
</feature>
<keyword evidence="8" id="KW-0393">Immunoglobulin domain</keyword>
<evidence type="ECO:0000256" key="3">
    <source>
        <dbReference type="ARBA" id="ARBA00022729"/>
    </source>
</evidence>
<feature type="coiled-coil region" evidence="9">
    <location>
        <begin position="457"/>
        <end position="491"/>
    </location>
</feature>
<keyword evidence="9" id="KW-0175">Coiled coil</keyword>
<dbReference type="InterPro" id="IPR007110">
    <property type="entry name" value="Ig-like_dom"/>
</dbReference>